<feature type="non-terminal residue" evidence="1">
    <location>
        <position position="1"/>
    </location>
</feature>
<dbReference type="Gene3D" id="2.10.220.10">
    <property type="entry name" value="Hormone Receptor, Insulin-like Growth Factor Receptor 1, Chain A, domain 2"/>
    <property type="match status" value="1"/>
</dbReference>
<dbReference type="SUPFAM" id="SSF57184">
    <property type="entry name" value="Growth factor receptor domain"/>
    <property type="match status" value="1"/>
</dbReference>
<protein>
    <submittedName>
        <fullName evidence="1">Variant-specific surface protein</fullName>
    </submittedName>
</protein>
<dbReference type="EMBL" id="AHHH01000165">
    <property type="protein sequence ID" value="ESU40875.1"/>
    <property type="molecule type" value="Genomic_DNA"/>
</dbReference>
<accession>V6TV35</accession>
<evidence type="ECO:0000313" key="2">
    <source>
        <dbReference type="Proteomes" id="UP000018040"/>
    </source>
</evidence>
<dbReference type="SMART" id="SM00261">
    <property type="entry name" value="FU"/>
    <property type="match status" value="2"/>
</dbReference>
<gene>
    <name evidence="1" type="ORF">GSB_154466</name>
</gene>
<dbReference type="InterPro" id="IPR009030">
    <property type="entry name" value="Growth_fac_rcpt_cys_sf"/>
</dbReference>
<organism evidence="1 2">
    <name type="scientific">Giardia intestinalis</name>
    <name type="common">Giardia lamblia</name>
    <dbReference type="NCBI Taxonomy" id="5741"/>
    <lineage>
        <taxon>Eukaryota</taxon>
        <taxon>Metamonada</taxon>
        <taxon>Diplomonadida</taxon>
        <taxon>Hexamitidae</taxon>
        <taxon>Giardiinae</taxon>
        <taxon>Giardia</taxon>
    </lineage>
</organism>
<dbReference type="InterPro" id="IPR006212">
    <property type="entry name" value="Furin_repeat"/>
</dbReference>
<comment type="caution">
    <text evidence="1">The sequence shown here is derived from an EMBL/GenBank/DDBJ whole genome shotgun (WGS) entry which is preliminary data.</text>
</comment>
<dbReference type="Pfam" id="PF03302">
    <property type="entry name" value="VSP"/>
    <property type="match status" value="1"/>
</dbReference>
<dbReference type="AlphaFoldDB" id="V6TV35"/>
<name>V6TV35_GIAIN</name>
<sequence>VLEARECAQVPHICNNDKKPNTTGTACVACTIADCANCNEENVCEACTSNKKLSPLKDACLDSCPAGTYNDKNICKPCHTSCAECNGNANQDSCTACYPGHVLNKSDSSTTGTCIPECTGRCYAAGPLARGAAQNLTSKLAQFLAMSGGEGGSRSEYWGLFFPVFRRMM</sequence>
<proteinExistence type="predicted"/>
<dbReference type="InterPro" id="IPR005127">
    <property type="entry name" value="Giardia_VSP"/>
</dbReference>
<evidence type="ECO:0000313" key="1">
    <source>
        <dbReference type="EMBL" id="ESU40875.1"/>
    </source>
</evidence>
<reference evidence="2" key="1">
    <citation type="submission" date="2012-02" db="EMBL/GenBank/DDBJ databases">
        <title>Genome sequencing of Giardia lamblia Genotypes A2 and B isolates (DH and GS) and comparative analysis with the genomes of Genotypes A1 and E (WB and Pig).</title>
        <authorList>
            <person name="Adam R."/>
            <person name="Dahlstrom E."/>
            <person name="Martens C."/>
            <person name="Bruno D."/>
            <person name="Barbian K."/>
            <person name="Porcella S.F."/>
            <person name="Nash T."/>
        </authorList>
    </citation>
    <scope>NUCLEOTIDE SEQUENCE</scope>
    <source>
        <strain evidence="2">GS</strain>
    </source>
</reference>
<dbReference type="OrthoDB" id="300641at2759"/>
<reference evidence="1 2" key="2">
    <citation type="journal article" date="2013" name="Genome Biol. Evol.">
        <title>Genome sequencing of Giardia lamblia genotypes A2 and B isolates (DH and GS) and comparative analysis with the genomes of genotypes A1 and E (WB and Pig).</title>
        <authorList>
            <person name="Adam R.D."/>
            <person name="Dahlstrom E.W."/>
            <person name="Martens C.A."/>
            <person name="Bruno D.P."/>
            <person name="Barbian K.D."/>
            <person name="Ricklefs S.M."/>
            <person name="Hernandez M.M."/>
            <person name="Narla N.P."/>
            <person name="Patel R.B."/>
            <person name="Porcella S.F."/>
            <person name="Nash T.E."/>
        </authorList>
    </citation>
    <scope>NUCLEOTIDE SEQUENCE [LARGE SCALE GENOMIC DNA]</scope>
    <source>
        <strain evidence="1 2">GS</strain>
    </source>
</reference>
<dbReference type="Proteomes" id="UP000018040">
    <property type="component" value="Unassembled WGS sequence"/>
</dbReference>